<dbReference type="Pfam" id="PF00300">
    <property type="entry name" value="His_Phos_1"/>
    <property type="match status" value="1"/>
</dbReference>
<name>A0A1F8GBN3_9BACT</name>
<gene>
    <name evidence="1" type="ORF">A2918_01465</name>
</gene>
<comment type="caution">
    <text evidence="1">The sequence shown here is derived from an EMBL/GenBank/DDBJ whole genome shotgun (WGS) entry which is preliminary data.</text>
</comment>
<protein>
    <recommendedName>
        <fullName evidence="3">Phosphohistidine phosphatase SixA</fullName>
    </recommendedName>
</protein>
<dbReference type="SUPFAM" id="SSF53254">
    <property type="entry name" value="Phosphoglycerate mutase-like"/>
    <property type="match status" value="1"/>
</dbReference>
<dbReference type="InterPro" id="IPR029033">
    <property type="entry name" value="His_PPase_superfam"/>
</dbReference>
<dbReference type="AlphaFoldDB" id="A0A1F8GBN3"/>
<evidence type="ECO:0000313" key="1">
    <source>
        <dbReference type="EMBL" id="OGN22787.1"/>
    </source>
</evidence>
<evidence type="ECO:0000313" key="2">
    <source>
        <dbReference type="Proteomes" id="UP000178227"/>
    </source>
</evidence>
<dbReference type="Gene3D" id="3.40.50.1240">
    <property type="entry name" value="Phosphoglycerate mutase-like"/>
    <property type="match status" value="1"/>
</dbReference>
<dbReference type="InterPro" id="IPR013078">
    <property type="entry name" value="His_Pase_superF_clade-1"/>
</dbReference>
<accession>A0A1F8GBN3</accession>
<evidence type="ECO:0008006" key="3">
    <source>
        <dbReference type="Google" id="ProtNLM"/>
    </source>
</evidence>
<dbReference type="EMBL" id="MGKI01000008">
    <property type="protein sequence ID" value="OGN22787.1"/>
    <property type="molecule type" value="Genomic_DNA"/>
</dbReference>
<reference evidence="1 2" key="1">
    <citation type="journal article" date="2016" name="Nat. Commun.">
        <title>Thousands of microbial genomes shed light on interconnected biogeochemical processes in an aquifer system.</title>
        <authorList>
            <person name="Anantharaman K."/>
            <person name="Brown C.T."/>
            <person name="Hug L.A."/>
            <person name="Sharon I."/>
            <person name="Castelle C.J."/>
            <person name="Probst A.J."/>
            <person name="Thomas B.C."/>
            <person name="Singh A."/>
            <person name="Wilkins M.J."/>
            <person name="Karaoz U."/>
            <person name="Brodie E.L."/>
            <person name="Williams K.H."/>
            <person name="Hubbard S.S."/>
            <person name="Banfield J.F."/>
        </authorList>
    </citation>
    <scope>NUCLEOTIDE SEQUENCE [LARGE SCALE GENOMIC DNA]</scope>
</reference>
<dbReference type="CDD" id="cd07040">
    <property type="entry name" value="HP"/>
    <property type="match status" value="1"/>
</dbReference>
<organism evidence="1 2">
    <name type="scientific">Candidatus Yanofskybacteria bacterium RIFCSPLOWO2_01_FULL_42_49</name>
    <dbReference type="NCBI Taxonomy" id="1802694"/>
    <lineage>
        <taxon>Bacteria</taxon>
        <taxon>Candidatus Yanofskyibacteriota</taxon>
    </lineage>
</organism>
<proteinExistence type="predicted"/>
<dbReference type="Proteomes" id="UP000178227">
    <property type="component" value="Unassembled WGS sequence"/>
</dbReference>
<sequence>MRIFLVRHGDAMGGLMDFGRGQISRTADFFKSLGLDASKTVLLTSQLPRAVETAEIIRQTLGLGEVLPKSWLRCGTSENTATSLAQFAVDNADFTAVIAVSHMPEIENLLGKLGFNGAAGNGSVHEIEFQSRTVARLFQP</sequence>